<evidence type="ECO:0000313" key="10">
    <source>
        <dbReference type="Proteomes" id="UP001152799"/>
    </source>
</evidence>
<feature type="region of interest" description="Disordered" evidence="5">
    <location>
        <begin position="58"/>
        <end position="78"/>
    </location>
</feature>
<dbReference type="PANTHER" id="PTHR16442">
    <property type="entry name" value="RING FINGER PROTEIN 17"/>
    <property type="match status" value="1"/>
</dbReference>
<dbReference type="OrthoDB" id="5800423at2759"/>
<evidence type="ECO:0000259" key="8">
    <source>
        <dbReference type="PROSITE" id="PS50304"/>
    </source>
</evidence>
<feature type="domain" description="B box-type" evidence="7">
    <location>
        <begin position="283"/>
        <end position="331"/>
    </location>
</feature>
<feature type="compositionally biased region" description="Basic residues" evidence="5">
    <location>
        <begin position="603"/>
        <end position="612"/>
    </location>
</feature>
<keyword evidence="3" id="KW-0862">Zinc</keyword>
<dbReference type="CDD" id="cd19757">
    <property type="entry name" value="Bbox1"/>
    <property type="match status" value="1"/>
</dbReference>
<dbReference type="Gene3D" id="2.40.50.90">
    <property type="match status" value="5"/>
</dbReference>
<evidence type="ECO:0000256" key="2">
    <source>
        <dbReference type="ARBA" id="ARBA00022771"/>
    </source>
</evidence>
<dbReference type="InterPro" id="IPR000315">
    <property type="entry name" value="Znf_B-box"/>
</dbReference>
<sequence>MMPRGNKKKKDNKDKDRSAPHSNYSYYQDKSPASSVYSVPHSNAGRGRYRGFGRGGVGSGSLIQHNQESHYSSNNYTQSTSEFNYEDRYNKHMYRQNDARPSSSFQRPHSVYGDSSLYVDRPSYAYDKPADKRCQKPTVMQKIENRVGGKPKSKQIELVQFTVYFCPQCGHQYNFRYQPENRHFGKIPLILHCSHTMCQECIYQGLKNSKVSCPTCAKESVLTKEQAPVCQSDMQTIFLPNFYILGVVNYYFQSSNNYLKNLNSLSLVSATESKKAAQPVLPSPSERCCFASCEKQATLFCPSCEGIYCKECCIVLHKSAKNLMAHEPVPRRSSINSLNLENCDIHPEMQVDFYCKTCELSSCCYCVLDKHSAHERTALYKLEPDEMEEFKKLQKNAEAVLRQILSAQKKAARMVNFDTGPVKKEISGRFANSHGKLQAIEKKMCDELEGFKTNHKGLDNIQSSLMSSAELIKSLVALNEEKIGDKKLNLRGALDKLRTIENIPIFLINQNGHSDPVRFVIKSETMDNIEENYVIEKCDDSEFRLVTKNELPENYVIESDTEVDVELNTLIKDIKIEDYTVKSAPIKTAPQPSSGSTNESKNQSRRKSKTPARQKLDTERVDVLHVDSMFSFYVHYKYQQPIFRQLKEDIEKYIKMDGTQIVKDPELNELYLACYKFDSQKEENWQRARVVGITNTEKGPAYEMFFIDLGKTEVVDWKKITALPSILAKQQPLAIQCSIYNAMVSSWHETAHYSLLHIIQGKETYVTEMCYRNGIHEVDLMVASLDGGLTSVTDMLVHVVGAVVNDNEDSTTFIQPKKGKIILPSFKIFPNSSKFTKNQTEKVIIANVIDPDNIFVHLVKDVGKYKQMNLAIKKYYKAPTTKACFPIEGSYAIVEYKDSIRSNWHRALIKNVDLKTNKVQAMLVDWGLNVFVPTSKIRPLIETFTKLETQVVLLKLYHIVPYNKQMNWSSQMATNFLQFYQTRQEELKMIVYEHHPKIEVALFEITGNVDICINTKLVDNNFADSVGPISTILEWPQYEAPAPVSEQGGFMSTLLQKVNDEANGESDSEDASYAGVKKRRVDVIKVEDPNNIWVKYEDLKNKERELIKGLSIHYSQEKHKKDKWEIGIKCVTEDENAYVRGTVLEQISENSYKIYLYDKVKEITTTVDKIYVLDNFLARYPQVALKAHLAYIRPAGDTGKWSIAAIEALQEIFNRHKRIYAIMVQEKEEDVPNKSIPLDMWYGLVIQGGPLEPDRLKYVSISNALVKLGWAFRVQRPVIPKKTISVTAEIHEVKTASNGDDLMKSLLNISDSETPAAADKVLEVEDTSKADDAEGNKLSNEEANVLEKDEIEISQEHELIENIGKKFQEISEKMTAKKFSDQESWNAIIEEEMEHSKSEINSDDEDKESTNSSPYHKSEVAIDDWMPAYRLKNREFRGRVTCVETSGNLYVHDESLHNIYNLMETNIKEYFDTKPPRCTEKNWQTGQLCTIKFTDGKWYRGKVLKVIKPDLISVFMIDFGSDHEVSPDALFREVLYIDLGAFATRVRLDQVYSRSGTWLTSDYDHFMDLCSDWCRIVVKGPLEVELPLVDVYNESGVFVNRKLVELCPNLSMCSNFPIQTEEEEEDACIVIESEECANEVMKSLMERLEMQLVVPHYNNTSRSTYSVRPVLQELLDGEKVLMEIGGILNYDRILFHLPDNDVSEVIYNLILDIQDIVGNLPNLTTFTVGTPCLAPFSEDNVWYRAKIMGNKPTSEDLFDVLFVDYGNSQTVAAKDLKIIPNDYLELAQQTWEASLNVTLEKTGDFINVMQVINALDKKKIFVKLVNENPLVVDLFDKNGKMCYANLIDNGSLKQLM</sequence>
<dbReference type="Gene3D" id="2.30.30.140">
    <property type="match status" value="5"/>
</dbReference>
<dbReference type="Proteomes" id="UP001152799">
    <property type="component" value="Chromosome 8"/>
</dbReference>
<dbReference type="PROSITE" id="PS50119">
    <property type="entry name" value="ZF_BBOX"/>
    <property type="match status" value="2"/>
</dbReference>
<dbReference type="SMART" id="SM00184">
    <property type="entry name" value="RING"/>
    <property type="match status" value="1"/>
</dbReference>
<evidence type="ECO:0000313" key="9">
    <source>
        <dbReference type="EMBL" id="CAH1134389.1"/>
    </source>
</evidence>
<feature type="compositionally biased region" description="Polar residues" evidence="5">
    <location>
        <begin position="61"/>
        <end position="78"/>
    </location>
</feature>
<keyword evidence="1" id="KW-0479">Metal-binding</keyword>
<feature type="domain" description="B box-type" evidence="7">
    <location>
        <begin position="338"/>
        <end position="379"/>
    </location>
</feature>
<dbReference type="PANTHER" id="PTHR16442:SF1">
    <property type="entry name" value="RING FINGER PROTEIN 17"/>
    <property type="match status" value="1"/>
</dbReference>
<gene>
    <name evidence="9" type="ORF">CEUTPL_LOCUS12794</name>
</gene>
<dbReference type="GO" id="GO:0005737">
    <property type="term" value="C:cytoplasm"/>
    <property type="evidence" value="ECO:0007669"/>
    <property type="project" value="UniProtKB-ARBA"/>
</dbReference>
<evidence type="ECO:0008006" key="11">
    <source>
        <dbReference type="Google" id="ProtNLM"/>
    </source>
</evidence>
<keyword evidence="10" id="KW-1185">Reference proteome</keyword>
<dbReference type="GO" id="GO:0008270">
    <property type="term" value="F:zinc ion binding"/>
    <property type="evidence" value="ECO:0007669"/>
    <property type="project" value="UniProtKB-KW"/>
</dbReference>
<dbReference type="CDD" id="cd19756">
    <property type="entry name" value="Bbox2"/>
    <property type="match status" value="1"/>
</dbReference>
<feature type="region of interest" description="Disordered" evidence="5">
    <location>
        <begin position="1394"/>
        <end position="1416"/>
    </location>
</feature>
<dbReference type="InterPro" id="IPR013083">
    <property type="entry name" value="Znf_RING/FYVE/PHD"/>
</dbReference>
<evidence type="ECO:0000256" key="5">
    <source>
        <dbReference type="SAM" id="MobiDB-lite"/>
    </source>
</evidence>
<dbReference type="SMART" id="SM00333">
    <property type="entry name" value="TUDOR"/>
    <property type="match status" value="5"/>
</dbReference>
<dbReference type="PROSITE" id="PS50304">
    <property type="entry name" value="TUDOR"/>
    <property type="match status" value="2"/>
</dbReference>
<keyword evidence="2 4" id="KW-0863">Zinc-finger</keyword>
<proteinExistence type="predicted"/>
<name>A0A9P0DJB2_9CUCU</name>
<feature type="domain" description="RING-type" evidence="6">
    <location>
        <begin position="166"/>
        <end position="216"/>
    </location>
</feature>
<dbReference type="InterPro" id="IPR035437">
    <property type="entry name" value="SNase_OB-fold_sf"/>
</dbReference>
<reference evidence="9" key="1">
    <citation type="submission" date="2022-01" db="EMBL/GenBank/DDBJ databases">
        <authorList>
            <person name="King R."/>
        </authorList>
    </citation>
    <scope>NUCLEOTIDE SEQUENCE</scope>
</reference>
<dbReference type="SUPFAM" id="SSF57850">
    <property type="entry name" value="RING/U-box"/>
    <property type="match status" value="1"/>
</dbReference>
<accession>A0A9P0DJB2</accession>
<dbReference type="InterPro" id="IPR001841">
    <property type="entry name" value="Znf_RING"/>
</dbReference>
<evidence type="ECO:0000259" key="7">
    <source>
        <dbReference type="PROSITE" id="PS50119"/>
    </source>
</evidence>
<evidence type="ECO:0000259" key="6">
    <source>
        <dbReference type="PROSITE" id="PS50089"/>
    </source>
</evidence>
<feature type="compositionally biased region" description="Basic residues" evidence="5">
    <location>
        <begin position="1"/>
        <end position="10"/>
    </location>
</feature>
<protein>
    <recommendedName>
        <fullName evidence="11">RING finger protein 17</fullName>
    </recommendedName>
</protein>
<dbReference type="PROSITE" id="PS50089">
    <property type="entry name" value="ZF_RING_2"/>
    <property type="match status" value="1"/>
</dbReference>
<feature type="domain" description="Tudor" evidence="8">
    <location>
        <begin position="1482"/>
        <end position="1540"/>
    </location>
</feature>
<dbReference type="InterPro" id="IPR017907">
    <property type="entry name" value="Znf_RING_CS"/>
</dbReference>
<feature type="compositionally biased region" description="Polar residues" evidence="5">
    <location>
        <begin position="20"/>
        <end position="41"/>
    </location>
</feature>
<evidence type="ECO:0000256" key="4">
    <source>
        <dbReference type="PROSITE-ProRule" id="PRU00024"/>
    </source>
</evidence>
<evidence type="ECO:0000256" key="1">
    <source>
        <dbReference type="ARBA" id="ARBA00022723"/>
    </source>
</evidence>
<evidence type="ECO:0000256" key="3">
    <source>
        <dbReference type="ARBA" id="ARBA00022833"/>
    </source>
</evidence>
<dbReference type="Pfam" id="PF00567">
    <property type="entry name" value="TUDOR"/>
    <property type="match status" value="5"/>
</dbReference>
<dbReference type="InterPro" id="IPR002999">
    <property type="entry name" value="Tudor"/>
</dbReference>
<organism evidence="9 10">
    <name type="scientific">Ceutorhynchus assimilis</name>
    <name type="common">cabbage seed weevil</name>
    <dbReference type="NCBI Taxonomy" id="467358"/>
    <lineage>
        <taxon>Eukaryota</taxon>
        <taxon>Metazoa</taxon>
        <taxon>Ecdysozoa</taxon>
        <taxon>Arthropoda</taxon>
        <taxon>Hexapoda</taxon>
        <taxon>Insecta</taxon>
        <taxon>Pterygota</taxon>
        <taxon>Neoptera</taxon>
        <taxon>Endopterygota</taxon>
        <taxon>Coleoptera</taxon>
        <taxon>Polyphaga</taxon>
        <taxon>Cucujiformia</taxon>
        <taxon>Curculionidae</taxon>
        <taxon>Ceutorhynchinae</taxon>
        <taxon>Ceutorhynchus</taxon>
    </lineage>
</organism>
<dbReference type="Gene3D" id="3.30.40.10">
    <property type="entry name" value="Zinc/RING finger domain, C3HC4 (zinc finger)"/>
    <property type="match status" value="1"/>
</dbReference>
<dbReference type="Gene3D" id="3.30.160.60">
    <property type="entry name" value="Classic Zinc Finger"/>
    <property type="match status" value="1"/>
</dbReference>
<dbReference type="SUPFAM" id="SSF57845">
    <property type="entry name" value="B-box zinc-binding domain"/>
    <property type="match status" value="1"/>
</dbReference>
<feature type="region of interest" description="Disordered" evidence="5">
    <location>
        <begin position="585"/>
        <end position="615"/>
    </location>
</feature>
<feature type="domain" description="Tudor" evidence="8">
    <location>
        <begin position="1725"/>
        <end position="1786"/>
    </location>
</feature>
<feature type="compositionally biased region" description="Polar residues" evidence="5">
    <location>
        <begin position="590"/>
        <end position="601"/>
    </location>
</feature>
<dbReference type="SUPFAM" id="SSF63748">
    <property type="entry name" value="Tudor/PWWP/MBT"/>
    <property type="match status" value="5"/>
</dbReference>
<dbReference type="PROSITE" id="PS00518">
    <property type="entry name" value="ZF_RING_1"/>
    <property type="match status" value="1"/>
</dbReference>
<dbReference type="EMBL" id="OU892284">
    <property type="protein sequence ID" value="CAH1134389.1"/>
    <property type="molecule type" value="Genomic_DNA"/>
</dbReference>
<feature type="region of interest" description="Disordered" evidence="5">
    <location>
        <begin position="1"/>
        <end position="42"/>
    </location>
</feature>